<evidence type="ECO:0000259" key="2">
    <source>
        <dbReference type="Pfam" id="PF00881"/>
    </source>
</evidence>
<feature type="region of interest" description="Disordered" evidence="1">
    <location>
        <begin position="1"/>
        <end position="28"/>
    </location>
</feature>
<dbReference type="InterPro" id="IPR000415">
    <property type="entry name" value="Nitroreductase-like"/>
</dbReference>
<evidence type="ECO:0000313" key="4">
    <source>
        <dbReference type="Proteomes" id="UP000621500"/>
    </source>
</evidence>
<protein>
    <recommendedName>
        <fullName evidence="2">Nitroreductase domain-containing protein</fullName>
    </recommendedName>
</protein>
<evidence type="ECO:0000256" key="1">
    <source>
        <dbReference type="SAM" id="MobiDB-lite"/>
    </source>
</evidence>
<dbReference type="SUPFAM" id="SSF55469">
    <property type="entry name" value="FMN-dependent nitroreductase-like"/>
    <property type="match status" value="1"/>
</dbReference>
<reference evidence="3 4" key="1">
    <citation type="submission" date="2021-01" db="EMBL/GenBank/DDBJ databases">
        <title>Whole genome shotgun sequence of Plantactinospora mayteni NBRC 109088.</title>
        <authorList>
            <person name="Komaki H."/>
            <person name="Tamura T."/>
        </authorList>
    </citation>
    <scope>NUCLEOTIDE SEQUENCE [LARGE SCALE GENOMIC DNA]</scope>
    <source>
        <strain evidence="3 4">NBRC 109088</strain>
    </source>
</reference>
<dbReference type="Gene3D" id="3.40.109.10">
    <property type="entry name" value="NADH Oxidase"/>
    <property type="match status" value="2"/>
</dbReference>
<organism evidence="3 4">
    <name type="scientific">Plantactinospora mayteni</name>
    <dbReference type="NCBI Taxonomy" id="566021"/>
    <lineage>
        <taxon>Bacteria</taxon>
        <taxon>Bacillati</taxon>
        <taxon>Actinomycetota</taxon>
        <taxon>Actinomycetes</taxon>
        <taxon>Micromonosporales</taxon>
        <taxon>Micromonosporaceae</taxon>
        <taxon>Plantactinospora</taxon>
    </lineage>
</organism>
<dbReference type="Pfam" id="PF00881">
    <property type="entry name" value="Nitroreductase"/>
    <property type="match status" value="1"/>
</dbReference>
<dbReference type="PANTHER" id="PTHR43745">
    <property type="entry name" value="NITROREDUCTASE MJ1384-RELATED"/>
    <property type="match status" value="1"/>
</dbReference>
<sequence length="608" mass="64363">MTASQPGSGRGRQMAERKDDVPVGSAQEGVPVGYAQEYGSAVMWRGRVPMEPVDFTPDWGDAPRKGRCYPGADLLPLPTGEVAATASVQAGMHPPSGEPGSGFTLPALAGMLLDSCATIGRRLAVQANTDLAALPSYRTANWFRGTASGGGLYPCAVYWACGPSGPLTPGVYHYSTPHHALAPLLAGDVTGVVRAALGDLPAASRTDQFLLLSVKLWQNAFKYNSFSYHAVTMDVGTVVQTWRIWAQAQGMRVDPVLWFDEEPLNRLLGIEAEAEGVFAVVPLHWDGADPPPGGDGADVVADTDGGDAVARTGAADAAAGTPEVGDRPETSAGRAGPIDLPGLPGRPGPAVRYRDRERSRQVLTFDALRRMRRATLGYAAHRPAPAALHAAATPTAEPVPRLALPDPRPLTVDVRTALRARRSSFGRFEARVPLDPGPLAALLAASADTRFDTDAVGPGTPPLVKVYAFVNHVRDVPPGEYEFEPATNSLRPIRSGPPGEFLQRNYFLANYNLEQAAVVLVPTVRTSAVLSAVGDRGYHLVNATIGAVAQNCYTAASALGLGCGVALGFDNISYIEELGLTDTGEYPLLIMLVGHERPNPADFRYELV</sequence>
<dbReference type="EMBL" id="BONX01000062">
    <property type="protein sequence ID" value="GIH00967.1"/>
    <property type="molecule type" value="Genomic_DNA"/>
</dbReference>
<keyword evidence="4" id="KW-1185">Reference proteome</keyword>
<feature type="domain" description="Nitroreductase" evidence="2">
    <location>
        <begin position="500"/>
        <end position="595"/>
    </location>
</feature>
<gene>
    <name evidence="3" type="ORF">Pma05_75390</name>
</gene>
<feature type="region of interest" description="Disordered" evidence="1">
    <location>
        <begin position="313"/>
        <end position="351"/>
    </location>
</feature>
<dbReference type="InterPro" id="IPR052544">
    <property type="entry name" value="Bacteriocin_Proc_Enz"/>
</dbReference>
<comment type="caution">
    <text evidence="3">The sequence shown here is derived from an EMBL/GenBank/DDBJ whole genome shotgun (WGS) entry which is preliminary data.</text>
</comment>
<evidence type="ECO:0000313" key="3">
    <source>
        <dbReference type="EMBL" id="GIH00967.1"/>
    </source>
</evidence>
<dbReference type="InterPro" id="IPR020051">
    <property type="entry name" value="SagB-type_dehydrogenase"/>
</dbReference>
<dbReference type="NCBIfam" id="TIGR03605">
    <property type="entry name" value="antibiot_sagB"/>
    <property type="match status" value="1"/>
</dbReference>
<name>A0ABQ4F218_9ACTN</name>
<dbReference type="PANTHER" id="PTHR43745:SF2">
    <property type="entry name" value="NITROREDUCTASE MJ1384-RELATED"/>
    <property type="match status" value="1"/>
</dbReference>
<accession>A0ABQ4F218</accession>
<proteinExistence type="predicted"/>
<dbReference type="InterPro" id="IPR029479">
    <property type="entry name" value="Nitroreductase"/>
</dbReference>
<dbReference type="Proteomes" id="UP000621500">
    <property type="component" value="Unassembled WGS sequence"/>
</dbReference>